<accession>A0A9D1GD68</accession>
<evidence type="ECO:0000313" key="1">
    <source>
        <dbReference type="EMBL" id="HIT38808.1"/>
    </source>
</evidence>
<proteinExistence type="predicted"/>
<dbReference type="AlphaFoldDB" id="A0A9D1GD68"/>
<comment type="caution">
    <text evidence="1">The sequence shown here is derived from an EMBL/GenBank/DDBJ whole genome shotgun (WGS) entry which is preliminary data.</text>
</comment>
<reference evidence="1" key="1">
    <citation type="submission" date="2020-10" db="EMBL/GenBank/DDBJ databases">
        <authorList>
            <person name="Gilroy R."/>
        </authorList>
    </citation>
    <scope>NUCLEOTIDE SEQUENCE</scope>
    <source>
        <strain evidence="1">21143</strain>
    </source>
</reference>
<gene>
    <name evidence="1" type="ORF">IAD06_02025</name>
</gene>
<organism evidence="1 2">
    <name type="scientific">Candidatus Caccoplasma intestinavium</name>
    <dbReference type="NCBI Taxonomy" id="2840716"/>
    <lineage>
        <taxon>Bacteria</taxon>
        <taxon>Pseudomonadati</taxon>
        <taxon>Bacteroidota</taxon>
        <taxon>Bacteroidia</taxon>
        <taxon>Bacteroidales</taxon>
        <taxon>Bacteroidaceae</taxon>
        <taxon>Bacteroidaceae incertae sedis</taxon>
        <taxon>Candidatus Caccoplasma</taxon>
    </lineage>
</organism>
<evidence type="ECO:0000313" key="2">
    <source>
        <dbReference type="Proteomes" id="UP000886722"/>
    </source>
</evidence>
<reference evidence="1" key="2">
    <citation type="journal article" date="2021" name="PeerJ">
        <title>Extensive microbial diversity within the chicken gut microbiome revealed by metagenomics and culture.</title>
        <authorList>
            <person name="Gilroy R."/>
            <person name="Ravi A."/>
            <person name="Getino M."/>
            <person name="Pursley I."/>
            <person name="Horton D.L."/>
            <person name="Alikhan N.F."/>
            <person name="Baker D."/>
            <person name="Gharbi K."/>
            <person name="Hall N."/>
            <person name="Watson M."/>
            <person name="Adriaenssens E.M."/>
            <person name="Foster-Nyarko E."/>
            <person name="Jarju S."/>
            <person name="Secka A."/>
            <person name="Antonio M."/>
            <person name="Oren A."/>
            <person name="Chaudhuri R.R."/>
            <person name="La Ragione R."/>
            <person name="Hildebrand F."/>
            <person name="Pallen M.J."/>
        </authorList>
    </citation>
    <scope>NUCLEOTIDE SEQUENCE</scope>
    <source>
        <strain evidence="1">21143</strain>
    </source>
</reference>
<sequence length="148" mass="16702">METKKILGIVLCISIIVLVGCVKSEDAKFIPIELEIESTDLTRIGNDEFTIPAEGGSFTICSAEKGGPFMEVNWLEFDGVEYYLTDEEVDAGYYENDWVKVVLLGTSPVKYEIVLKTNTSRERCRVRIGINCFHYSYRILSIVQQSGE</sequence>
<dbReference type="EMBL" id="DVKT01000013">
    <property type="protein sequence ID" value="HIT38808.1"/>
    <property type="molecule type" value="Genomic_DNA"/>
</dbReference>
<name>A0A9D1GD68_9BACT</name>
<dbReference type="PROSITE" id="PS51257">
    <property type="entry name" value="PROKAR_LIPOPROTEIN"/>
    <property type="match status" value="1"/>
</dbReference>
<protein>
    <submittedName>
        <fullName evidence="1">Uncharacterized protein</fullName>
    </submittedName>
</protein>
<dbReference type="Proteomes" id="UP000886722">
    <property type="component" value="Unassembled WGS sequence"/>
</dbReference>